<dbReference type="Gene3D" id="1.10.443.10">
    <property type="entry name" value="Intergrase catalytic core"/>
    <property type="match status" value="1"/>
</dbReference>
<keyword evidence="1" id="KW-0238">DNA-binding</keyword>
<comment type="caution">
    <text evidence="5">The sequence shown here is derived from an EMBL/GenBank/DDBJ whole genome shotgun (WGS) entry which is preliminary data.</text>
</comment>
<dbReference type="EMBL" id="AUZX01001353">
    <property type="protein sequence ID" value="EQD79321.1"/>
    <property type="molecule type" value="Genomic_DNA"/>
</dbReference>
<protein>
    <submittedName>
        <fullName evidence="5">Phage integrase family protein</fullName>
    </submittedName>
</protein>
<feature type="domain" description="Core-binding (CB)" evidence="4">
    <location>
        <begin position="23"/>
        <end position="109"/>
    </location>
</feature>
<sequence length="303" mass="34487">AKESRPEPASVRGLNFLSGDRQTYALNLIRDWEAQMRHLDGLKGKSCKAHADNLFRLINHAGAAPWELRKKHVTDFLDSRIDKVTGETLAPATVSVYCSAWRSFQNFLLELDRLNEVLARFKVRPEKFITDENGIAVKKHKANWVPRGWSLSPVEIEAIDEQFAIAIRQALARRSKSLLPLQRDRVMFHFAIHFALRVSELVTVQTIDFRPSHDPRLACFGDHGVLTVTGKNDVTGSIPMREKDVYEVLQWYLSRVRQKLLMRRPGSDEGTCAYDGKNYLTAQLLFPSERGGVINPNRLPQAV</sequence>
<dbReference type="InterPro" id="IPR002104">
    <property type="entry name" value="Integrase_catalytic"/>
</dbReference>
<evidence type="ECO:0000259" key="3">
    <source>
        <dbReference type="PROSITE" id="PS51898"/>
    </source>
</evidence>
<keyword evidence="2" id="KW-0233">DNA recombination</keyword>
<dbReference type="InterPro" id="IPR013762">
    <property type="entry name" value="Integrase-like_cat_sf"/>
</dbReference>
<evidence type="ECO:0000256" key="1">
    <source>
        <dbReference type="ARBA" id="ARBA00023125"/>
    </source>
</evidence>
<organism evidence="5">
    <name type="scientific">mine drainage metagenome</name>
    <dbReference type="NCBI Taxonomy" id="410659"/>
    <lineage>
        <taxon>unclassified sequences</taxon>
        <taxon>metagenomes</taxon>
        <taxon>ecological metagenomes</taxon>
    </lineage>
</organism>
<reference evidence="5" key="1">
    <citation type="submission" date="2013-08" db="EMBL/GenBank/DDBJ databases">
        <authorList>
            <person name="Mendez C."/>
            <person name="Richter M."/>
            <person name="Ferrer M."/>
            <person name="Sanchez J."/>
        </authorList>
    </citation>
    <scope>NUCLEOTIDE SEQUENCE</scope>
</reference>
<proteinExistence type="predicted"/>
<gene>
    <name evidence="5" type="ORF">B1A_01798</name>
</gene>
<evidence type="ECO:0000313" key="5">
    <source>
        <dbReference type="EMBL" id="EQD79321.1"/>
    </source>
</evidence>
<feature type="non-terminal residue" evidence="5">
    <location>
        <position position="303"/>
    </location>
</feature>
<feature type="non-terminal residue" evidence="5">
    <location>
        <position position="1"/>
    </location>
</feature>
<dbReference type="GO" id="GO:0006310">
    <property type="term" value="P:DNA recombination"/>
    <property type="evidence" value="ECO:0007669"/>
    <property type="project" value="UniProtKB-KW"/>
</dbReference>
<evidence type="ECO:0000256" key="2">
    <source>
        <dbReference type="ARBA" id="ARBA00023172"/>
    </source>
</evidence>
<dbReference type="InterPro" id="IPR044068">
    <property type="entry name" value="CB"/>
</dbReference>
<dbReference type="PROSITE" id="PS51900">
    <property type="entry name" value="CB"/>
    <property type="match status" value="1"/>
</dbReference>
<name>T1C1H1_9ZZZZ</name>
<dbReference type="SUPFAM" id="SSF56349">
    <property type="entry name" value="DNA breaking-rejoining enzymes"/>
    <property type="match status" value="1"/>
</dbReference>
<dbReference type="PROSITE" id="PS51898">
    <property type="entry name" value="TYR_RECOMBINASE"/>
    <property type="match status" value="1"/>
</dbReference>
<dbReference type="GO" id="GO:0003677">
    <property type="term" value="F:DNA binding"/>
    <property type="evidence" value="ECO:0007669"/>
    <property type="project" value="UniProtKB-KW"/>
</dbReference>
<reference evidence="5" key="2">
    <citation type="journal article" date="2014" name="ISME J.">
        <title>Microbial stratification in low pH oxic and suboxic macroscopic growths along an acid mine drainage.</title>
        <authorList>
            <person name="Mendez-Garcia C."/>
            <person name="Mesa V."/>
            <person name="Sprenger R.R."/>
            <person name="Richter M."/>
            <person name="Diez M.S."/>
            <person name="Solano J."/>
            <person name="Bargiela R."/>
            <person name="Golyshina O.V."/>
            <person name="Manteca A."/>
            <person name="Ramos J.L."/>
            <person name="Gallego J.R."/>
            <person name="Llorente I."/>
            <person name="Martins Dos Santos V.A."/>
            <person name="Jensen O.N."/>
            <person name="Pelaez A.I."/>
            <person name="Sanchez J."/>
            <person name="Ferrer M."/>
        </authorList>
    </citation>
    <scope>NUCLEOTIDE SEQUENCE</scope>
</reference>
<feature type="domain" description="Tyr recombinase" evidence="3">
    <location>
        <begin position="154"/>
        <end position="303"/>
    </location>
</feature>
<evidence type="ECO:0000259" key="4">
    <source>
        <dbReference type="PROSITE" id="PS51900"/>
    </source>
</evidence>
<dbReference type="GO" id="GO:0015074">
    <property type="term" value="P:DNA integration"/>
    <property type="evidence" value="ECO:0007669"/>
    <property type="project" value="InterPro"/>
</dbReference>
<dbReference type="InterPro" id="IPR011010">
    <property type="entry name" value="DNA_brk_join_enz"/>
</dbReference>
<dbReference type="AlphaFoldDB" id="T1C1H1"/>
<accession>T1C1H1</accession>